<reference evidence="2 4" key="2">
    <citation type="submission" date="2014-07" db="EMBL/GenBank/DDBJ databases">
        <title>Draft genome sequence of Nonlabens ulvanivorans, an ulvan degrading bacterium.</title>
        <authorList>
            <person name="Kopel M."/>
            <person name="Helbert W."/>
            <person name="Henrissat B."/>
            <person name="Doniger T."/>
            <person name="Banin E."/>
        </authorList>
    </citation>
    <scope>NUCLEOTIDE SEQUENCE [LARGE SCALE GENOMIC DNA]</scope>
    <source>
        <strain evidence="2 4">PLR</strain>
    </source>
</reference>
<dbReference type="EMBL" id="BBLG01000001">
    <property type="protein sequence ID" value="GAK75297.1"/>
    <property type="molecule type" value="Genomic_DNA"/>
</dbReference>
<dbReference type="AlphaFoldDB" id="A0A081D8Q1"/>
<dbReference type="EMBL" id="PVNA01000001">
    <property type="protein sequence ID" value="PRX14869.1"/>
    <property type="molecule type" value="Genomic_DNA"/>
</dbReference>
<organism evidence="1 5">
    <name type="scientific">Nonlabens ulvanivorans</name>
    <name type="common">Persicivirga ulvanivorans</name>
    <dbReference type="NCBI Taxonomy" id="906888"/>
    <lineage>
        <taxon>Bacteria</taxon>
        <taxon>Pseudomonadati</taxon>
        <taxon>Bacteroidota</taxon>
        <taxon>Flavobacteriia</taxon>
        <taxon>Flavobacteriales</taxon>
        <taxon>Flavobacteriaceae</taxon>
        <taxon>Nonlabens</taxon>
    </lineage>
</organism>
<gene>
    <name evidence="2" type="ORF">IL45_07770</name>
    <name evidence="1" type="ORF">JCM19296_875</name>
    <name evidence="3" type="ORF">LY02_00078</name>
</gene>
<evidence type="ECO:0000313" key="6">
    <source>
        <dbReference type="Proteomes" id="UP000239997"/>
    </source>
</evidence>
<evidence type="ECO:0000313" key="4">
    <source>
        <dbReference type="Proteomes" id="UP000028531"/>
    </source>
</evidence>
<protein>
    <submittedName>
        <fullName evidence="1">Uncharacterized protein</fullName>
    </submittedName>
</protein>
<dbReference type="Proteomes" id="UP000028531">
    <property type="component" value="Unassembled WGS sequence"/>
</dbReference>
<keyword evidence="6" id="KW-1185">Reference proteome</keyword>
<name>A0A081D8Q1_NONUL</name>
<dbReference type="GeneID" id="90594930"/>
<dbReference type="Proteomes" id="UP000239997">
    <property type="component" value="Unassembled WGS sequence"/>
</dbReference>
<evidence type="ECO:0000313" key="3">
    <source>
        <dbReference type="EMBL" id="PRX14869.1"/>
    </source>
</evidence>
<sequence>MIYFILVAVLLLLFSYRRNREFKRRKKLINGYVEERQLMNYDWDEFNNHYLAQGFHQQQIDAVKTSIQDYSAVAKEALFPEDHIYNDLLISNHGAEQTEILIEIEKKLNLDTIDDELFSSYEPIVDSYFKVLRIVLN</sequence>
<reference evidence="1 5" key="1">
    <citation type="journal article" date="2014" name="Genome Announc.">
        <title>Draft Genome Sequences of Marine Flavobacterium Nonlabens Strains NR17, NR24, NR27, NR32, NR33, and Ara13.</title>
        <authorList>
            <person name="Nakanishi M."/>
            <person name="Meirelles P."/>
            <person name="Suzuki R."/>
            <person name="Takatani N."/>
            <person name="Mino S."/>
            <person name="Suda W."/>
            <person name="Oshima K."/>
            <person name="Hattori M."/>
            <person name="Ohkuma M."/>
            <person name="Hosokawa M."/>
            <person name="Miyashita K."/>
            <person name="Thompson F.L."/>
            <person name="Niwa A."/>
            <person name="Sawabe T."/>
            <person name="Sawabe T."/>
        </authorList>
    </citation>
    <scope>NUCLEOTIDE SEQUENCE [LARGE SCALE GENOMIC DNA]</scope>
    <source>
        <strain evidence="1">JCM 19296</strain>
        <strain evidence="5">JCM19296</strain>
    </source>
</reference>
<evidence type="ECO:0000313" key="1">
    <source>
        <dbReference type="EMBL" id="GAK75297.1"/>
    </source>
</evidence>
<proteinExistence type="predicted"/>
<evidence type="ECO:0000313" key="5">
    <source>
        <dbReference type="Proteomes" id="UP000028980"/>
    </source>
</evidence>
<accession>A0A081D8Q1</accession>
<evidence type="ECO:0000313" key="2">
    <source>
        <dbReference type="EMBL" id="KEZ92041.1"/>
    </source>
</evidence>
<dbReference type="EMBL" id="JPJI01000032">
    <property type="protein sequence ID" value="KEZ92041.1"/>
    <property type="molecule type" value="Genomic_DNA"/>
</dbReference>
<dbReference type="OrthoDB" id="1478122at2"/>
<dbReference type="Proteomes" id="UP000028980">
    <property type="component" value="Unassembled WGS sequence"/>
</dbReference>
<comment type="caution">
    <text evidence="1">The sequence shown here is derived from an EMBL/GenBank/DDBJ whole genome shotgun (WGS) entry which is preliminary data.</text>
</comment>
<reference evidence="3 6" key="3">
    <citation type="submission" date="2018-03" db="EMBL/GenBank/DDBJ databases">
        <title>Genomic Encyclopedia of Archaeal and Bacterial Type Strains, Phase II (KMG-II): from individual species to whole genera.</title>
        <authorList>
            <person name="Goeker M."/>
        </authorList>
    </citation>
    <scope>NUCLEOTIDE SEQUENCE [LARGE SCALE GENOMIC DNA]</scope>
    <source>
        <strain evidence="3 6">DSM 22727</strain>
    </source>
</reference>
<dbReference type="RefSeq" id="WP_036582364.1">
    <property type="nucleotide sequence ID" value="NZ_CP136694.1"/>
</dbReference>